<reference evidence="3" key="1">
    <citation type="journal article" date="2016" name="Genome Announc.">
        <title>Draft Genome Sequences of Five Rapidly Growing Mycobacterium Species, M. thermoresistibile, M. fortuitum subsp. acetamidolyticum, M. canariasense, M. brisbanense, and M. novocastrense.</title>
        <authorList>
            <person name="Katahira K."/>
            <person name="Ogura Y."/>
            <person name="Gotoh Y."/>
            <person name="Hayashi T."/>
        </authorList>
    </citation>
    <scope>NUCLEOTIDE SEQUENCE [LARGE SCALE GENOMIC DNA]</scope>
    <source>
        <strain evidence="3">JCM15298</strain>
    </source>
</reference>
<dbReference type="Proteomes" id="UP000069443">
    <property type="component" value="Unassembled WGS sequence"/>
</dbReference>
<sequence length="58" mass="5669">MGIPIVTSLQFSAALAVIASAAIIAGVVLLAGAAWGLIAAGVLGLVGAFLFYEPAGKR</sequence>
<protein>
    <submittedName>
        <fullName evidence="2">Putative GTPase</fullName>
    </submittedName>
</protein>
<keyword evidence="1" id="KW-0812">Transmembrane</keyword>
<keyword evidence="1" id="KW-0472">Membrane</keyword>
<reference evidence="3" key="2">
    <citation type="submission" date="2016-02" db="EMBL/GenBank/DDBJ databases">
        <title>Draft genome sequence of five rapidly growing Mycobacterium species.</title>
        <authorList>
            <person name="Katahira K."/>
            <person name="Gotou Y."/>
            <person name="Iida K."/>
            <person name="Ogura Y."/>
            <person name="Hayashi T."/>
        </authorList>
    </citation>
    <scope>NUCLEOTIDE SEQUENCE [LARGE SCALE GENOMIC DNA]</scope>
    <source>
        <strain evidence="3">JCM15298</strain>
    </source>
</reference>
<comment type="caution">
    <text evidence="2">The sequence shown here is derived from an EMBL/GenBank/DDBJ whole genome shotgun (WGS) entry which is preliminary data.</text>
</comment>
<dbReference type="AlphaFoldDB" id="A0A100WCH3"/>
<name>A0A100WCH3_MYCCR</name>
<evidence type="ECO:0000313" key="2">
    <source>
        <dbReference type="EMBL" id="GAS95473.1"/>
    </source>
</evidence>
<organism evidence="2 3">
    <name type="scientific">Mycolicibacterium canariasense</name>
    <name type="common">Mycobacterium canariasense</name>
    <dbReference type="NCBI Taxonomy" id="228230"/>
    <lineage>
        <taxon>Bacteria</taxon>
        <taxon>Bacillati</taxon>
        <taxon>Actinomycetota</taxon>
        <taxon>Actinomycetes</taxon>
        <taxon>Mycobacteriales</taxon>
        <taxon>Mycobacteriaceae</taxon>
        <taxon>Mycolicibacterium</taxon>
    </lineage>
</organism>
<proteinExistence type="predicted"/>
<keyword evidence="1" id="KW-1133">Transmembrane helix</keyword>
<dbReference type="STRING" id="228230.RMCC_2439"/>
<gene>
    <name evidence="2" type="ORF">RMCC_2439</name>
</gene>
<accession>A0A100WCH3</accession>
<feature type="transmembrane region" description="Helical" evidence="1">
    <location>
        <begin position="31"/>
        <end position="52"/>
    </location>
</feature>
<keyword evidence="3" id="KW-1185">Reference proteome</keyword>
<evidence type="ECO:0000313" key="3">
    <source>
        <dbReference type="Proteomes" id="UP000069443"/>
    </source>
</evidence>
<dbReference type="EMBL" id="BCSY01000039">
    <property type="protein sequence ID" value="GAS95473.1"/>
    <property type="molecule type" value="Genomic_DNA"/>
</dbReference>
<evidence type="ECO:0000256" key="1">
    <source>
        <dbReference type="SAM" id="Phobius"/>
    </source>
</evidence>